<evidence type="ECO:0000256" key="2">
    <source>
        <dbReference type="ARBA" id="ARBA00004496"/>
    </source>
</evidence>
<sequence>MRDTAVVVVPADEAAEVLVERPVVSPAGVDVDEDVDEAAVDLVAWTLATIAVAAVVGVGVAVVEDTHVPFDYNSLRKPKKLPSATDCADPSVPPPRAEPNGRNDPRFNPGEDNEEDNEDDEEEEDDDDDEDDDEDDDDEDDEDESEEDLPIEPHKSYSNKHIEHRRKLEGLVLNEFDIVVTNKKYDFDRAMRHINPLRRPIVFVPSSGAHEQRAKPEEEVREEMTPAEASEMDEVDRLAAEAIAMSKESLPAASNPFGEDSGFLSSSTPFDAPTKSESIPMSVTADDVAMPEATAESAAVPAESAEAPIESVEAPIESIEAPVESIEARAKSVEMPIESTKAPAESEAPSEAWFLDTTPDVLPDAPVENAVTPKESWFMDTTPDVLPEKERTVTSTAMRVDAPQAAAAVTKSVDVVVPPPKPKAAPEPDSDSDDVAEAIPLPGERLPPKPRNRRAKKKKPFARTDSDIEWGSDGPPVDTEDNFMSFQISEQLLQSNHKPLSEQEAILADWMENAMLQSGGDEEEEEGDAPTITDPYGEQLTLEDIAVDAQRREDQTWYSSEGDDDDDDNDEDDDDDEDEDDDDDDDDDVEIEFSGDDLDNYSYGELEDGAAESDFGLDAESHAILLEGLGSPDMNLGLPNWNGQAKRKGKTLFDQIVNGDFSEASDTNLGKIARKNRTKPQFDGDSLWAEELQQQWEKDRSSKAAKKRARAEARNTAALNPFPNTHGLSKRTQKVLKRTEKKERRANLKALADDDGPVNGDIVAPPDSFSSISLMIEEFLLDDGKTTLSLPPMLKHDRAMVHNMADAYALKSKSRGKGKERFPILYKTSKTGNRVDRSRIRRLERTPFGRMDDAKFDRAQTKGHVRINAPEVAPRNRDGAQVGSNAKRITEDNIGHRLLLSMGWQSGSGLGQSSGIAEPVTATIKVTRSGLGH</sequence>
<dbReference type="InterPro" id="IPR034082">
    <property type="entry name" value="R3H_G-patch"/>
</dbReference>
<evidence type="ECO:0000256" key="9">
    <source>
        <dbReference type="SAM" id="MobiDB-lite"/>
    </source>
</evidence>
<name>A0AAF0F7F3_9BASI</name>
<comment type="similarity">
    <text evidence="3">Belongs to the SQS1 family.</text>
</comment>
<dbReference type="Gene3D" id="3.30.1370.50">
    <property type="entry name" value="R3H-like domain"/>
    <property type="match status" value="1"/>
</dbReference>
<feature type="domain" description="G-patch" evidence="10">
    <location>
        <begin position="891"/>
        <end position="933"/>
    </location>
</feature>
<feature type="compositionally biased region" description="Polar residues" evidence="9">
    <location>
        <begin position="482"/>
        <end position="498"/>
    </location>
</feature>
<reference evidence="12" key="1">
    <citation type="submission" date="2023-03" db="EMBL/GenBank/DDBJ databases">
        <title>Mating type loci evolution in Malassezia.</title>
        <authorList>
            <person name="Coelho M.A."/>
        </authorList>
    </citation>
    <scope>NUCLEOTIDE SEQUENCE</scope>
    <source>
        <strain evidence="12">CBS 9431</strain>
    </source>
</reference>
<evidence type="ECO:0000256" key="8">
    <source>
        <dbReference type="ARBA" id="ARBA00023242"/>
    </source>
</evidence>
<keyword evidence="6" id="KW-0507">mRNA processing</keyword>
<feature type="region of interest" description="Disordered" evidence="9">
    <location>
        <begin position="357"/>
        <end position="385"/>
    </location>
</feature>
<proteinExistence type="inferred from homology"/>
<feature type="compositionally biased region" description="Basic residues" evidence="9">
    <location>
        <begin position="448"/>
        <end position="461"/>
    </location>
</feature>
<dbReference type="Pfam" id="PF01424">
    <property type="entry name" value="R3H"/>
    <property type="match status" value="1"/>
</dbReference>
<dbReference type="InterPro" id="IPR051189">
    <property type="entry name" value="Splicing_assoc_domain"/>
</dbReference>
<dbReference type="CDD" id="cd02646">
    <property type="entry name" value="R3H_G-patch"/>
    <property type="match status" value="1"/>
</dbReference>
<feature type="region of interest" description="Disordered" evidence="9">
    <location>
        <begin position="207"/>
        <end position="233"/>
    </location>
</feature>
<dbReference type="SMART" id="SM00443">
    <property type="entry name" value="G_patch"/>
    <property type="match status" value="1"/>
</dbReference>
<accession>A0AAF0F7F3</accession>
<feature type="compositionally biased region" description="Basic and acidic residues" evidence="9">
    <location>
        <begin position="210"/>
        <end position="224"/>
    </location>
</feature>
<feature type="region of interest" description="Disordered" evidence="9">
    <location>
        <begin position="404"/>
        <end position="605"/>
    </location>
</feature>
<dbReference type="InterPro" id="IPR001374">
    <property type="entry name" value="R3H_dom"/>
</dbReference>
<dbReference type="PROSITE" id="PS50174">
    <property type="entry name" value="G_PATCH"/>
    <property type="match status" value="1"/>
</dbReference>
<dbReference type="SUPFAM" id="SSF82708">
    <property type="entry name" value="R3H domain"/>
    <property type="match status" value="1"/>
</dbReference>
<feature type="compositionally biased region" description="Low complexity" evidence="9">
    <location>
        <begin position="292"/>
        <end position="317"/>
    </location>
</feature>
<comment type="subcellular location">
    <subcellularLocation>
        <location evidence="2">Cytoplasm</location>
    </subcellularLocation>
    <subcellularLocation>
        <location evidence="1">Nucleus</location>
    </subcellularLocation>
</comment>
<dbReference type="PANTHER" id="PTHR14195">
    <property type="entry name" value="G PATCH DOMAIN CONTAINING PROTEIN 2"/>
    <property type="match status" value="1"/>
</dbReference>
<evidence type="ECO:0000259" key="10">
    <source>
        <dbReference type="PROSITE" id="PS50174"/>
    </source>
</evidence>
<gene>
    <name evidence="12" type="primary">SQS1</name>
    <name evidence="12" type="ORF">MJAP1_002662</name>
</gene>
<dbReference type="EMBL" id="CP119961">
    <property type="protein sequence ID" value="WFD39682.1"/>
    <property type="molecule type" value="Genomic_DNA"/>
</dbReference>
<feature type="region of interest" description="Disordered" evidence="9">
    <location>
        <begin position="292"/>
        <end position="320"/>
    </location>
</feature>
<dbReference type="Proteomes" id="UP001217754">
    <property type="component" value="Chromosome 4"/>
</dbReference>
<dbReference type="SMART" id="SM00393">
    <property type="entry name" value="R3H"/>
    <property type="match status" value="1"/>
</dbReference>
<feature type="compositionally biased region" description="Polar residues" evidence="9">
    <location>
        <begin position="263"/>
        <end position="278"/>
    </location>
</feature>
<feature type="region of interest" description="Disordered" evidence="9">
    <location>
        <begin position="72"/>
        <end position="160"/>
    </location>
</feature>
<keyword evidence="7" id="KW-0508">mRNA splicing</keyword>
<dbReference type="GO" id="GO:0006397">
    <property type="term" value="P:mRNA processing"/>
    <property type="evidence" value="ECO:0007669"/>
    <property type="project" value="UniProtKB-KW"/>
</dbReference>
<feature type="compositionally biased region" description="Low complexity" evidence="9">
    <location>
        <begin position="405"/>
        <end position="416"/>
    </location>
</feature>
<keyword evidence="8" id="KW-0539">Nucleus</keyword>
<feature type="region of interest" description="Disordered" evidence="9">
    <location>
        <begin position="250"/>
        <end position="278"/>
    </location>
</feature>
<dbReference type="GO" id="GO:0005634">
    <property type="term" value="C:nucleus"/>
    <property type="evidence" value="ECO:0007669"/>
    <property type="project" value="UniProtKB-SubCell"/>
</dbReference>
<keyword evidence="5" id="KW-0963">Cytoplasm</keyword>
<evidence type="ECO:0000313" key="13">
    <source>
        <dbReference type="Proteomes" id="UP001217754"/>
    </source>
</evidence>
<evidence type="ECO:0000313" key="12">
    <source>
        <dbReference type="EMBL" id="WFD39682.1"/>
    </source>
</evidence>
<feature type="domain" description="R3H" evidence="11">
    <location>
        <begin position="766"/>
        <end position="829"/>
    </location>
</feature>
<dbReference type="AlphaFoldDB" id="A0AAF0F7F3"/>
<evidence type="ECO:0000256" key="3">
    <source>
        <dbReference type="ARBA" id="ARBA00010306"/>
    </source>
</evidence>
<evidence type="ECO:0000259" key="11">
    <source>
        <dbReference type="PROSITE" id="PS51061"/>
    </source>
</evidence>
<evidence type="ECO:0000256" key="7">
    <source>
        <dbReference type="ARBA" id="ARBA00023187"/>
    </source>
</evidence>
<feature type="compositionally biased region" description="Acidic residues" evidence="9">
    <location>
        <begin position="111"/>
        <end position="150"/>
    </location>
</feature>
<evidence type="ECO:0000256" key="5">
    <source>
        <dbReference type="ARBA" id="ARBA00022490"/>
    </source>
</evidence>
<dbReference type="RefSeq" id="XP_060122579.1">
    <property type="nucleotide sequence ID" value="XM_060266596.1"/>
</dbReference>
<dbReference type="GO" id="GO:0008380">
    <property type="term" value="P:RNA splicing"/>
    <property type="evidence" value="ECO:0007669"/>
    <property type="project" value="UniProtKB-KW"/>
</dbReference>
<dbReference type="GO" id="GO:0003676">
    <property type="term" value="F:nucleic acid binding"/>
    <property type="evidence" value="ECO:0007669"/>
    <property type="project" value="UniProtKB-UniRule"/>
</dbReference>
<dbReference type="InterPro" id="IPR036867">
    <property type="entry name" value="R3H_dom_sf"/>
</dbReference>
<dbReference type="GO" id="GO:0005737">
    <property type="term" value="C:cytoplasm"/>
    <property type="evidence" value="ECO:0007669"/>
    <property type="project" value="UniProtKB-SubCell"/>
</dbReference>
<protein>
    <recommendedName>
        <fullName evidence="4">Protein SQS1</fullName>
    </recommendedName>
</protein>
<organism evidence="12 13">
    <name type="scientific">Malassezia japonica</name>
    <dbReference type="NCBI Taxonomy" id="223818"/>
    <lineage>
        <taxon>Eukaryota</taxon>
        <taxon>Fungi</taxon>
        <taxon>Dikarya</taxon>
        <taxon>Basidiomycota</taxon>
        <taxon>Ustilaginomycotina</taxon>
        <taxon>Malasseziomycetes</taxon>
        <taxon>Malasseziales</taxon>
        <taxon>Malasseziaceae</taxon>
        <taxon>Malassezia</taxon>
    </lineage>
</organism>
<dbReference type="Pfam" id="PF01585">
    <property type="entry name" value="G-patch"/>
    <property type="match status" value="1"/>
</dbReference>
<feature type="compositionally biased region" description="Acidic residues" evidence="9">
    <location>
        <begin position="561"/>
        <end position="605"/>
    </location>
</feature>
<evidence type="ECO:0000256" key="6">
    <source>
        <dbReference type="ARBA" id="ARBA00022664"/>
    </source>
</evidence>
<dbReference type="InterPro" id="IPR000467">
    <property type="entry name" value="G_patch_dom"/>
</dbReference>
<dbReference type="PROSITE" id="PS51061">
    <property type="entry name" value="R3H"/>
    <property type="match status" value="1"/>
</dbReference>
<dbReference type="GeneID" id="85226313"/>
<keyword evidence="13" id="KW-1185">Reference proteome</keyword>
<evidence type="ECO:0000256" key="1">
    <source>
        <dbReference type="ARBA" id="ARBA00004123"/>
    </source>
</evidence>
<evidence type="ECO:0000256" key="4">
    <source>
        <dbReference type="ARBA" id="ARBA00018964"/>
    </source>
</evidence>